<name>A0A0R1WV88_9LACO</name>
<dbReference type="Proteomes" id="UP000051054">
    <property type="component" value="Unassembled WGS sequence"/>
</dbReference>
<evidence type="ECO:0000313" key="4">
    <source>
        <dbReference type="Proteomes" id="UP000051054"/>
    </source>
</evidence>
<dbReference type="InterPro" id="IPR036388">
    <property type="entry name" value="WH-like_DNA-bd_sf"/>
</dbReference>
<dbReference type="InterPro" id="IPR048588">
    <property type="entry name" value="CvfB_S1_2nd"/>
</dbReference>
<dbReference type="Gene3D" id="2.40.50.330">
    <property type="match status" value="1"/>
</dbReference>
<dbReference type="STRING" id="1423755.FC40_GL000720"/>
<dbReference type="InterPro" id="IPR039566">
    <property type="entry name" value="CvfB_S1_st"/>
</dbReference>
<evidence type="ECO:0000259" key="2">
    <source>
        <dbReference type="PROSITE" id="PS50126"/>
    </source>
</evidence>
<feature type="domain" description="S1 motif" evidence="2">
    <location>
        <begin position="155"/>
        <end position="215"/>
    </location>
</feature>
<dbReference type="PROSITE" id="PS50126">
    <property type="entry name" value="S1"/>
    <property type="match status" value="1"/>
</dbReference>
<reference evidence="3 4" key="1">
    <citation type="journal article" date="2015" name="Genome Announc.">
        <title>Expanding the biotechnology potential of lactobacilli through comparative genomics of 213 strains and associated genera.</title>
        <authorList>
            <person name="Sun Z."/>
            <person name="Harris H.M."/>
            <person name="McCann A."/>
            <person name="Guo C."/>
            <person name="Argimon S."/>
            <person name="Zhang W."/>
            <person name="Yang X."/>
            <person name="Jeffery I.B."/>
            <person name="Cooney J.C."/>
            <person name="Kagawa T.F."/>
            <person name="Liu W."/>
            <person name="Song Y."/>
            <person name="Salvetti E."/>
            <person name="Wrobel A."/>
            <person name="Rasinkangas P."/>
            <person name="Parkhill J."/>
            <person name="Rea M.C."/>
            <person name="O'Sullivan O."/>
            <person name="Ritari J."/>
            <person name="Douillard F.P."/>
            <person name="Paul Ross R."/>
            <person name="Yang R."/>
            <person name="Briner A.E."/>
            <person name="Felis G.E."/>
            <person name="de Vos W.M."/>
            <person name="Barrangou R."/>
            <person name="Klaenhammer T.R."/>
            <person name="Caufield P.W."/>
            <person name="Cui Y."/>
            <person name="Zhang H."/>
            <person name="O'Toole P.W."/>
        </authorList>
    </citation>
    <scope>NUCLEOTIDE SEQUENCE [LARGE SCALE GENOMIC DNA]</scope>
    <source>
        <strain evidence="3 4">DSM 18933</strain>
    </source>
</reference>
<dbReference type="eggNOG" id="COG2996">
    <property type="taxonomic scope" value="Bacteria"/>
</dbReference>
<dbReference type="AlphaFoldDB" id="A0A0R1WV88"/>
<sequence length="288" mass="32321">MLKKLLGHEVMATVTDENDNFVFAQVEGDTFRIDKKELLKLPKMGSKIKGFAYVNDSHQLQITKQIPKVGIDQYAWGTVVGSRKDLGVFVDIGLPNKDIVVSLDDLSELRHLWPQTGCKLMISLEVDDQNRMWGKLATPEMFNTIKVLAKPNMKNKNVTATVYRLKKVGTFVITDHYNLGFIHPSEREQEPRLGEIVNARVIGVKEDGTLNLSTRPRAYEAISDDAQMILVSLQHSNNVLPFTDKSSPDEIKAYFGISKGQFKRAVGHLMKAGLVKQSDGLLILNEQN</sequence>
<dbReference type="PIRSF" id="PIRSF012524">
    <property type="entry name" value="YitL_S1"/>
    <property type="match status" value="1"/>
</dbReference>
<organism evidence="3 4">
    <name type="scientific">Ligilactobacillus hayakitensis DSM 18933 = JCM 14209</name>
    <dbReference type="NCBI Taxonomy" id="1423755"/>
    <lineage>
        <taxon>Bacteria</taxon>
        <taxon>Bacillati</taxon>
        <taxon>Bacillota</taxon>
        <taxon>Bacilli</taxon>
        <taxon>Lactobacillales</taxon>
        <taxon>Lactobacillaceae</taxon>
        <taxon>Ligilactobacillus</taxon>
    </lineage>
</organism>
<dbReference type="Pfam" id="PF21543">
    <property type="entry name" value="CvfB_2nd"/>
    <property type="match status" value="1"/>
</dbReference>
<dbReference type="InterPro" id="IPR040764">
    <property type="entry name" value="CvfB_WH"/>
</dbReference>
<dbReference type="SUPFAM" id="SSF50249">
    <property type="entry name" value="Nucleic acid-binding proteins"/>
    <property type="match status" value="1"/>
</dbReference>
<dbReference type="Pfam" id="PF13509">
    <property type="entry name" value="S1_2"/>
    <property type="match status" value="1"/>
</dbReference>
<evidence type="ECO:0000313" key="3">
    <source>
        <dbReference type="EMBL" id="KRM18931.1"/>
    </source>
</evidence>
<dbReference type="PANTHER" id="PTHR37296:SF1">
    <property type="entry name" value="CONSERVED VIRULENCE FACTOR B"/>
    <property type="match status" value="1"/>
</dbReference>
<dbReference type="RefSeq" id="WP_025022494.1">
    <property type="nucleotide sequence ID" value="NZ_AZGD01000090.1"/>
</dbReference>
<evidence type="ECO:0000256" key="1">
    <source>
        <dbReference type="PIRNR" id="PIRNR012524"/>
    </source>
</evidence>
<keyword evidence="4" id="KW-1185">Reference proteome</keyword>
<dbReference type="InterPro" id="IPR014464">
    <property type="entry name" value="CvfB_fam"/>
</dbReference>
<dbReference type="EMBL" id="AZGD01000090">
    <property type="protein sequence ID" value="KRM18931.1"/>
    <property type="molecule type" value="Genomic_DNA"/>
</dbReference>
<gene>
    <name evidence="3" type="ORF">FC40_GL000720</name>
</gene>
<dbReference type="Pfam" id="PF21191">
    <property type="entry name" value="CvfB_1st"/>
    <property type="match status" value="1"/>
</dbReference>
<dbReference type="GO" id="GO:0003676">
    <property type="term" value="F:nucleic acid binding"/>
    <property type="evidence" value="ECO:0007669"/>
    <property type="project" value="InterPro"/>
</dbReference>
<accession>A0A0R1WV88</accession>
<dbReference type="PANTHER" id="PTHR37296">
    <property type="entry name" value="CONSERVED VIRULENCE FACTOR B"/>
    <property type="match status" value="1"/>
</dbReference>
<dbReference type="InterPro" id="IPR003029">
    <property type="entry name" value="S1_domain"/>
</dbReference>
<protein>
    <recommendedName>
        <fullName evidence="2">S1 motif domain-containing protein</fullName>
    </recommendedName>
</protein>
<comment type="similarity">
    <text evidence="1">Belongs to the CvfB family.</text>
</comment>
<proteinExistence type="inferred from homology"/>
<dbReference type="InterPro" id="IPR012340">
    <property type="entry name" value="NA-bd_OB-fold"/>
</dbReference>
<dbReference type="OrthoDB" id="9801597at2"/>
<dbReference type="PATRIC" id="fig|1423755.3.peg.774"/>
<dbReference type="Gene3D" id="2.40.50.140">
    <property type="entry name" value="Nucleic acid-binding proteins"/>
    <property type="match status" value="2"/>
</dbReference>
<dbReference type="Gene3D" id="1.10.10.10">
    <property type="entry name" value="Winged helix-like DNA-binding domain superfamily/Winged helix DNA-binding domain"/>
    <property type="match status" value="1"/>
</dbReference>
<dbReference type="Pfam" id="PF17783">
    <property type="entry name" value="WHD_CvfB"/>
    <property type="match status" value="1"/>
</dbReference>
<dbReference type="InterPro" id="IPR048587">
    <property type="entry name" value="CvfB_S1_3rd"/>
</dbReference>
<comment type="caution">
    <text evidence="3">The sequence shown here is derived from an EMBL/GenBank/DDBJ whole genome shotgun (WGS) entry which is preliminary data.</text>
</comment>